<dbReference type="EC" id="2.7.11.1" evidence="1"/>
<evidence type="ECO:0000313" key="11">
    <source>
        <dbReference type="EMBL" id="VFT90031.1"/>
    </source>
</evidence>
<accession>A0A485KXS4</accession>
<dbReference type="SUPFAM" id="SSF56112">
    <property type="entry name" value="Protein kinase-like (PK-like)"/>
    <property type="match status" value="1"/>
</dbReference>
<dbReference type="Pfam" id="PF00069">
    <property type="entry name" value="Pkinase"/>
    <property type="match status" value="1"/>
</dbReference>
<dbReference type="Proteomes" id="UP000332933">
    <property type="component" value="Unassembled WGS sequence"/>
</dbReference>
<feature type="domain" description="Protein kinase" evidence="9">
    <location>
        <begin position="65"/>
        <end position="408"/>
    </location>
</feature>
<keyword evidence="6" id="KW-0067">ATP-binding</keyword>
<reference evidence="10" key="2">
    <citation type="submission" date="2019-06" db="EMBL/GenBank/DDBJ databases">
        <title>Genomics analysis of Aphanomyces spp. identifies a new class of oomycete effector associated with host adaptation.</title>
        <authorList>
            <person name="Gaulin E."/>
        </authorList>
    </citation>
    <scope>NUCLEOTIDE SEQUENCE</scope>
    <source>
        <strain evidence="10">CBS 578.67</strain>
    </source>
</reference>
<keyword evidence="5" id="KW-0418">Kinase</keyword>
<dbReference type="AlphaFoldDB" id="A0A485KXS4"/>
<evidence type="ECO:0000256" key="1">
    <source>
        <dbReference type="ARBA" id="ARBA00012513"/>
    </source>
</evidence>
<evidence type="ECO:0000313" key="10">
    <source>
        <dbReference type="EMBL" id="KAF0696027.1"/>
    </source>
</evidence>
<gene>
    <name evidence="11" type="primary">Aste57867_13190</name>
    <name evidence="10" type="ORF">As57867_013141</name>
    <name evidence="11" type="ORF">ASTE57867_13190</name>
</gene>
<dbReference type="GO" id="GO:0004674">
    <property type="term" value="F:protein serine/threonine kinase activity"/>
    <property type="evidence" value="ECO:0007669"/>
    <property type="project" value="UniProtKB-KW"/>
</dbReference>
<evidence type="ECO:0000256" key="5">
    <source>
        <dbReference type="ARBA" id="ARBA00022777"/>
    </source>
</evidence>
<evidence type="ECO:0000256" key="6">
    <source>
        <dbReference type="ARBA" id="ARBA00022840"/>
    </source>
</evidence>
<dbReference type="PANTHER" id="PTHR24343:SF547">
    <property type="entry name" value="PROTEIN KINASE DOMAIN-CONTAINING PROTEIN"/>
    <property type="match status" value="1"/>
</dbReference>
<comment type="catalytic activity">
    <reaction evidence="8">
        <text>L-seryl-[protein] + ATP = O-phospho-L-seryl-[protein] + ADP + H(+)</text>
        <dbReference type="Rhea" id="RHEA:17989"/>
        <dbReference type="Rhea" id="RHEA-COMP:9863"/>
        <dbReference type="Rhea" id="RHEA-COMP:11604"/>
        <dbReference type="ChEBI" id="CHEBI:15378"/>
        <dbReference type="ChEBI" id="CHEBI:29999"/>
        <dbReference type="ChEBI" id="CHEBI:30616"/>
        <dbReference type="ChEBI" id="CHEBI:83421"/>
        <dbReference type="ChEBI" id="CHEBI:456216"/>
        <dbReference type="EC" id="2.7.11.1"/>
    </reaction>
</comment>
<evidence type="ECO:0000256" key="4">
    <source>
        <dbReference type="ARBA" id="ARBA00022741"/>
    </source>
</evidence>
<proteinExistence type="predicted"/>
<keyword evidence="4" id="KW-0547">Nucleotide-binding</keyword>
<sequence length="445" mass="50895">MGSIIMDDDAIAFRAEAQKGSKNYNQYQPLGHSGPQHARPTVLHVPKNYLIWDWRSGLMGLRDLNDPLGRIDRCRCGYVFRCVYFRQGGVASDQHTVAVKLMDKRLIQLENDDLESEVRAMRFLQHIGMETTLRNKHVIRWETAECSYNHYIATEYIANGSLISYMKKKFTECRSELHQCFGGSMDPAVVGKEVGRYFLLHVTLPLFHQILCALAYIHGQNLCHLDFDPYNIAVDVEGTIRILDFGSSHLVDGRGCVGGGRDFPQIKTKAIYRSPELKKNNRDRAKYMHYLRHRPADHTFRDEQRMIPQGFAGAKSDIFSAGVVCLEMMLYGFHYGDCKGHEFVSAHNPQYREQFYAHFNSNCSRPTCFLCQHNLPIPSFMMDAVSVMMAHNPVDRHFDAVQLANKWKKEWDTYAAEANRVGITAAAPRPSNHHHCMPPPFTTAC</sequence>
<evidence type="ECO:0000259" key="9">
    <source>
        <dbReference type="PROSITE" id="PS50011"/>
    </source>
</evidence>
<dbReference type="PROSITE" id="PS50011">
    <property type="entry name" value="PROTEIN_KINASE_DOM"/>
    <property type="match status" value="1"/>
</dbReference>
<keyword evidence="2" id="KW-0723">Serine/threonine-protein kinase</keyword>
<dbReference type="OrthoDB" id="4062651at2759"/>
<evidence type="ECO:0000256" key="3">
    <source>
        <dbReference type="ARBA" id="ARBA00022679"/>
    </source>
</evidence>
<dbReference type="EMBL" id="CAADRA010005458">
    <property type="protein sequence ID" value="VFT90031.1"/>
    <property type="molecule type" value="Genomic_DNA"/>
</dbReference>
<dbReference type="PANTHER" id="PTHR24343">
    <property type="entry name" value="SERINE/THREONINE KINASE"/>
    <property type="match status" value="1"/>
</dbReference>
<dbReference type="InterPro" id="IPR000719">
    <property type="entry name" value="Prot_kinase_dom"/>
</dbReference>
<evidence type="ECO:0000256" key="2">
    <source>
        <dbReference type="ARBA" id="ARBA00022527"/>
    </source>
</evidence>
<evidence type="ECO:0000313" key="12">
    <source>
        <dbReference type="Proteomes" id="UP000332933"/>
    </source>
</evidence>
<dbReference type="Gene3D" id="1.10.510.10">
    <property type="entry name" value="Transferase(Phosphotransferase) domain 1"/>
    <property type="match status" value="1"/>
</dbReference>
<dbReference type="GO" id="GO:0005524">
    <property type="term" value="F:ATP binding"/>
    <property type="evidence" value="ECO:0007669"/>
    <property type="project" value="UniProtKB-KW"/>
</dbReference>
<keyword evidence="3" id="KW-0808">Transferase</keyword>
<dbReference type="SMART" id="SM00220">
    <property type="entry name" value="S_TKc"/>
    <property type="match status" value="1"/>
</dbReference>
<evidence type="ECO:0000256" key="8">
    <source>
        <dbReference type="ARBA" id="ARBA00048679"/>
    </source>
</evidence>
<protein>
    <recommendedName>
        <fullName evidence="1">non-specific serine/threonine protein kinase</fullName>
        <ecNumber evidence="1">2.7.11.1</ecNumber>
    </recommendedName>
</protein>
<comment type="catalytic activity">
    <reaction evidence="7">
        <text>L-threonyl-[protein] + ATP = O-phospho-L-threonyl-[protein] + ADP + H(+)</text>
        <dbReference type="Rhea" id="RHEA:46608"/>
        <dbReference type="Rhea" id="RHEA-COMP:11060"/>
        <dbReference type="Rhea" id="RHEA-COMP:11605"/>
        <dbReference type="ChEBI" id="CHEBI:15378"/>
        <dbReference type="ChEBI" id="CHEBI:30013"/>
        <dbReference type="ChEBI" id="CHEBI:30616"/>
        <dbReference type="ChEBI" id="CHEBI:61977"/>
        <dbReference type="ChEBI" id="CHEBI:456216"/>
        <dbReference type="EC" id="2.7.11.1"/>
    </reaction>
</comment>
<reference evidence="11 12" key="1">
    <citation type="submission" date="2019-03" db="EMBL/GenBank/DDBJ databases">
        <authorList>
            <person name="Gaulin E."/>
            <person name="Dumas B."/>
        </authorList>
    </citation>
    <scope>NUCLEOTIDE SEQUENCE [LARGE SCALE GENOMIC DNA]</scope>
    <source>
        <strain evidence="11">CBS 568.67</strain>
    </source>
</reference>
<organism evidence="11 12">
    <name type="scientific">Aphanomyces stellatus</name>
    <dbReference type="NCBI Taxonomy" id="120398"/>
    <lineage>
        <taxon>Eukaryota</taxon>
        <taxon>Sar</taxon>
        <taxon>Stramenopiles</taxon>
        <taxon>Oomycota</taxon>
        <taxon>Saprolegniomycetes</taxon>
        <taxon>Saprolegniales</taxon>
        <taxon>Verrucalvaceae</taxon>
        <taxon>Aphanomyces</taxon>
    </lineage>
</organism>
<dbReference type="EMBL" id="VJMH01005437">
    <property type="protein sequence ID" value="KAF0696027.1"/>
    <property type="molecule type" value="Genomic_DNA"/>
</dbReference>
<name>A0A485KXS4_9STRA</name>
<keyword evidence="12" id="KW-1185">Reference proteome</keyword>
<evidence type="ECO:0000256" key="7">
    <source>
        <dbReference type="ARBA" id="ARBA00047899"/>
    </source>
</evidence>
<dbReference type="InterPro" id="IPR011009">
    <property type="entry name" value="Kinase-like_dom_sf"/>
</dbReference>